<reference evidence="3" key="1">
    <citation type="journal article" date="2019" name="Int. J. Syst. Evol. Microbiol.">
        <title>The Global Catalogue of Microorganisms (GCM) 10K type strain sequencing project: providing services to taxonomists for standard genome sequencing and annotation.</title>
        <authorList>
            <consortium name="The Broad Institute Genomics Platform"/>
            <consortium name="The Broad Institute Genome Sequencing Center for Infectious Disease"/>
            <person name="Wu L."/>
            <person name="Ma J."/>
        </authorList>
    </citation>
    <scope>NUCLEOTIDE SEQUENCE [LARGE SCALE GENOMIC DNA]</scope>
    <source>
        <strain evidence="3">CGMCC 1.15067</strain>
    </source>
</reference>
<dbReference type="SUPFAM" id="SSF51126">
    <property type="entry name" value="Pectin lyase-like"/>
    <property type="match status" value="1"/>
</dbReference>
<sequence>MSDRYPYRNTSEDIANGAPPLYETPLGAQKKADAAREAAEDVADKALQSHRSQGGNEHPVATDLSSGFMSGPDKSKLDSVLNGAEPNQNAFSSVNNLTAKNEQDSLNVVGLTGIDVTTNPMTNTLSITATGTATPGKHASSHLPSGSDPIPIATDTEGGLLSAADFKQIKSNKASSEKILANSQDAYINIKDFGALCNGTNDDTTAVQNAVNFAKSKGGGIVLLPEKTTFNAGNVTYYEDVFIFDLSQKGININDYVSSPNPTMILRRNAQFNGGTPGFTNSAMTTYTTVGKNVTSFEWGITSCLYNSADAGENTSIYGKSVKYSTGPTFAGVFEARDGTGNSTSGALIGLEVDVFCNGSDTGSRVGIDIVVGKGVDANASGVASVGLRIGPQNGDNRNGSFATGILTAGNFTNAINIGGGSVRGITLTGSFAVGIDTSSGTFSSEAIRMGANQKFSFESTGSIYMSYNSSNGYIEFFRSGNRVGFIKTLGPDHEL</sequence>
<feature type="region of interest" description="Disordered" evidence="1">
    <location>
        <begin position="1"/>
        <end position="60"/>
    </location>
</feature>
<gene>
    <name evidence="2" type="ORF">ACFSGI_09025</name>
</gene>
<proteinExistence type="predicted"/>
<protein>
    <recommendedName>
        <fullName evidence="4">Pectate lyase superfamily protein</fullName>
    </recommendedName>
</protein>
<dbReference type="Proteomes" id="UP001597403">
    <property type="component" value="Unassembled WGS sequence"/>
</dbReference>
<accession>A0ABW4USZ7</accession>
<organism evidence="2 3">
    <name type="scientific">Paenibacillus nicotianae</name>
    <dbReference type="NCBI Taxonomy" id="1526551"/>
    <lineage>
        <taxon>Bacteria</taxon>
        <taxon>Bacillati</taxon>
        <taxon>Bacillota</taxon>
        <taxon>Bacilli</taxon>
        <taxon>Bacillales</taxon>
        <taxon>Paenibacillaceae</taxon>
        <taxon>Paenibacillus</taxon>
    </lineage>
</organism>
<dbReference type="InterPro" id="IPR012334">
    <property type="entry name" value="Pectin_lyas_fold"/>
</dbReference>
<dbReference type="Gene3D" id="2.160.20.10">
    <property type="entry name" value="Single-stranded right-handed beta-helix, Pectin lyase-like"/>
    <property type="match status" value="1"/>
</dbReference>
<feature type="compositionally biased region" description="Basic and acidic residues" evidence="1">
    <location>
        <begin position="30"/>
        <end position="44"/>
    </location>
</feature>
<dbReference type="InterPro" id="IPR011050">
    <property type="entry name" value="Pectin_lyase_fold/virulence"/>
</dbReference>
<evidence type="ECO:0008006" key="4">
    <source>
        <dbReference type="Google" id="ProtNLM"/>
    </source>
</evidence>
<dbReference type="EMBL" id="JBHUGF010000010">
    <property type="protein sequence ID" value="MFD1990099.1"/>
    <property type="molecule type" value="Genomic_DNA"/>
</dbReference>
<evidence type="ECO:0000313" key="2">
    <source>
        <dbReference type="EMBL" id="MFD1990099.1"/>
    </source>
</evidence>
<dbReference type="RefSeq" id="WP_204823800.1">
    <property type="nucleotide sequence ID" value="NZ_JBHUGF010000010.1"/>
</dbReference>
<keyword evidence="3" id="KW-1185">Reference proteome</keyword>
<evidence type="ECO:0000256" key="1">
    <source>
        <dbReference type="SAM" id="MobiDB-lite"/>
    </source>
</evidence>
<comment type="caution">
    <text evidence="2">The sequence shown here is derived from an EMBL/GenBank/DDBJ whole genome shotgun (WGS) entry which is preliminary data.</text>
</comment>
<evidence type="ECO:0000313" key="3">
    <source>
        <dbReference type="Proteomes" id="UP001597403"/>
    </source>
</evidence>
<name>A0ABW4USZ7_9BACL</name>